<dbReference type="AlphaFoldDB" id="A0AAW0CBA9"/>
<comment type="caution">
    <text evidence="1">The sequence shown here is derived from an EMBL/GenBank/DDBJ whole genome shotgun (WGS) entry which is preliminary data.</text>
</comment>
<protein>
    <submittedName>
        <fullName evidence="1">Uncharacterized protein</fullName>
    </submittedName>
</protein>
<gene>
    <name evidence="1" type="ORF">R3P38DRAFT_618517</name>
</gene>
<dbReference type="Proteomes" id="UP001362999">
    <property type="component" value="Unassembled WGS sequence"/>
</dbReference>
<reference evidence="1 2" key="1">
    <citation type="journal article" date="2024" name="J Genomics">
        <title>Draft genome sequencing and assembly of Favolaschia claudopus CIRM-BRFM 2984 isolated from oak limbs.</title>
        <authorList>
            <person name="Navarro D."/>
            <person name="Drula E."/>
            <person name="Chaduli D."/>
            <person name="Cazenave R."/>
            <person name="Ahrendt S."/>
            <person name="Wang J."/>
            <person name="Lipzen A."/>
            <person name="Daum C."/>
            <person name="Barry K."/>
            <person name="Grigoriev I.V."/>
            <person name="Favel A."/>
            <person name="Rosso M.N."/>
            <person name="Martin F."/>
        </authorList>
    </citation>
    <scope>NUCLEOTIDE SEQUENCE [LARGE SCALE GENOMIC DNA]</scope>
    <source>
        <strain evidence="1 2">CIRM-BRFM 2984</strain>
    </source>
</reference>
<dbReference type="EMBL" id="JAWWNJ010000019">
    <property type="protein sequence ID" value="KAK7036228.1"/>
    <property type="molecule type" value="Genomic_DNA"/>
</dbReference>
<sequence length="213" mass="24424">MDPQLTALLNAESLTQIQARVQKYRKYNVNFLEYFAGSCRELGSDDALNFSLLATTSFPGVDPAGVQHMMNTIRYFLFDLQNSRRELIPHHGPEQTVSNLVFYRPYPNGTYGIVFPVQVCPQGHFQLPTTLRDTLATTPTADELQLLQNFLQSGNAYYFDELINRVFWNFKREVGKAETQARFQAPPVRPHFVPVVGHVRRTSTSRQHWSMVP</sequence>
<organism evidence="1 2">
    <name type="scientific">Favolaschia claudopus</name>
    <dbReference type="NCBI Taxonomy" id="2862362"/>
    <lineage>
        <taxon>Eukaryota</taxon>
        <taxon>Fungi</taxon>
        <taxon>Dikarya</taxon>
        <taxon>Basidiomycota</taxon>
        <taxon>Agaricomycotina</taxon>
        <taxon>Agaricomycetes</taxon>
        <taxon>Agaricomycetidae</taxon>
        <taxon>Agaricales</taxon>
        <taxon>Marasmiineae</taxon>
        <taxon>Mycenaceae</taxon>
        <taxon>Favolaschia</taxon>
    </lineage>
</organism>
<accession>A0AAW0CBA9</accession>
<evidence type="ECO:0000313" key="1">
    <source>
        <dbReference type="EMBL" id="KAK7036228.1"/>
    </source>
</evidence>
<keyword evidence="2" id="KW-1185">Reference proteome</keyword>
<proteinExistence type="predicted"/>
<name>A0AAW0CBA9_9AGAR</name>
<evidence type="ECO:0000313" key="2">
    <source>
        <dbReference type="Proteomes" id="UP001362999"/>
    </source>
</evidence>